<evidence type="ECO:0000313" key="2">
    <source>
        <dbReference type="EMBL" id="ADQ16908.1"/>
    </source>
</evidence>
<gene>
    <name evidence="2" type="ordered locus">Lbys_1188</name>
</gene>
<dbReference type="SUPFAM" id="SSF159888">
    <property type="entry name" value="YdhG-like"/>
    <property type="match status" value="2"/>
</dbReference>
<evidence type="ECO:0000259" key="1">
    <source>
        <dbReference type="Pfam" id="PF08818"/>
    </source>
</evidence>
<dbReference type="STRING" id="649349.Lbys_1188"/>
<dbReference type="AlphaFoldDB" id="E4RU74"/>
<sequence length="286" mass="32970">MKSAQQYIESAPIPVKETLQELRTLLLDILPAGTKESIIEDIPTYTFKMKKVQISYDNQFIYFHPGSSPLKKAKISNYVIVKQGIQLPISSEIPTELIKNLLKEYVVDEWAEAYILMEEIIQNTPLKKERKWGTDVYTLNGQNVVSWMGFNHFFSIWFFKGVLLSDPLQVLIAIGDTKVQRQWRFSNVGEMDKKSILAYIQEAIKISDVIIPKEERPEPQHPAELSEFLKANKDVKKAFDKLSKSKRRDYIEYIAVAKQAATKAARLEKIKPMILEGKGLNDKYKK</sequence>
<dbReference type="RefSeq" id="WP_013407958.1">
    <property type="nucleotide sequence ID" value="NC_014655.1"/>
</dbReference>
<dbReference type="EMBL" id="CP002305">
    <property type="protein sequence ID" value="ADQ16908.1"/>
    <property type="molecule type" value="Genomic_DNA"/>
</dbReference>
<protein>
    <recommendedName>
        <fullName evidence="1">YdhG-like domain-containing protein</fullName>
    </recommendedName>
</protein>
<dbReference type="Pfam" id="PF08818">
    <property type="entry name" value="DUF1801"/>
    <property type="match status" value="1"/>
</dbReference>
<dbReference type="Gene3D" id="3.90.1150.200">
    <property type="match status" value="1"/>
</dbReference>
<dbReference type="Proteomes" id="UP000007435">
    <property type="component" value="Chromosome"/>
</dbReference>
<name>E4RU74_LEAB4</name>
<proteinExistence type="predicted"/>
<dbReference type="HOGENOM" id="CLU_972517_0_0_10"/>
<accession>E4RU74</accession>
<evidence type="ECO:0000313" key="3">
    <source>
        <dbReference type="Proteomes" id="UP000007435"/>
    </source>
</evidence>
<reference evidence="2 3" key="2">
    <citation type="journal article" date="2011" name="Stand. Genomic Sci.">
        <title>Complete genome sequence of Leadbetterella byssophila type strain (4M15).</title>
        <authorList>
            <person name="Abt B."/>
            <person name="Teshima H."/>
            <person name="Lucas S."/>
            <person name="Lapidus A."/>
            <person name="Del Rio T.G."/>
            <person name="Nolan M."/>
            <person name="Tice H."/>
            <person name="Cheng J.F."/>
            <person name="Pitluck S."/>
            <person name="Liolios K."/>
            <person name="Pagani I."/>
            <person name="Ivanova N."/>
            <person name="Mavromatis K."/>
            <person name="Pati A."/>
            <person name="Tapia R."/>
            <person name="Han C."/>
            <person name="Goodwin L."/>
            <person name="Chen A."/>
            <person name="Palaniappan K."/>
            <person name="Land M."/>
            <person name="Hauser L."/>
            <person name="Chang Y.J."/>
            <person name="Jeffries C.D."/>
            <person name="Rohde M."/>
            <person name="Goker M."/>
            <person name="Tindall B.J."/>
            <person name="Detter J.C."/>
            <person name="Woyke T."/>
            <person name="Bristow J."/>
            <person name="Eisen J.A."/>
            <person name="Markowitz V."/>
            <person name="Hugenholtz P."/>
            <person name="Klenk H.P."/>
            <person name="Kyrpides N.C."/>
        </authorList>
    </citation>
    <scope>NUCLEOTIDE SEQUENCE [LARGE SCALE GENOMIC DNA]</scope>
    <source>
        <strain evidence="3">DSM 17132 / JCM 16389 / KACC 11308 / NBRC 106382 / 4M15</strain>
    </source>
</reference>
<dbReference type="InterPro" id="IPR014922">
    <property type="entry name" value="YdhG-like"/>
</dbReference>
<keyword evidence="3" id="KW-1185">Reference proteome</keyword>
<dbReference type="eggNOG" id="COG4430">
    <property type="taxonomic scope" value="Bacteria"/>
</dbReference>
<feature type="domain" description="YdhG-like" evidence="1">
    <location>
        <begin position="117"/>
        <end position="204"/>
    </location>
</feature>
<dbReference type="KEGG" id="lby:Lbys_1188"/>
<dbReference type="Pfam" id="PF13376">
    <property type="entry name" value="OmdA"/>
    <property type="match status" value="1"/>
</dbReference>
<organism evidence="2 3">
    <name type="scientific">Leadbetterella byssophila (strain DSM 17132 / JCM 16389 / KACC 11308 / NBRC 106382 / 4M15)</name>
    <dbReference type="NCBI Taxonomy" id="649349"/>
    <lineage>
        <taxon>Bacteria</taxon>
        <taxon>Pseudomonadati</taxon>
        <taxon>Bacteroidota</taxon>
        <taxon>Cytophagia</taxon>
        <taxon>Cytophagales</taxon>
        <taxon>Leadbetterellaceae</taxon>
        <taxon>Leadbetterella</taxon>
    </lineage>
</organism>
<reference key="1">
    <citation type="submission" date="2010-11" db="EMBL/GenBank/DDBJ databases">
        <title>The complete genome of Leadbetterella byssophila DSM 17132.</title>
        <authorList>
            <consortium name="US DOE Joint Genome Institute (JGI-PGF)"/>
            <person name="Lucas S."/>
            <person name="Copeland A."/>
            <person name="Lapidus A."/>
            <person name="Glavina del Rio T."/>
            <person name="Dalin E."/>
            <person name="Tice H."/>
            <person name="Bruce D."/>
            <person name="Goodwin L."/>
            <person name="Pitluck S."/>
            <person name="Kyrpides N."/>
            <person name="Mavromatis K."/>
            <person name="Ivanova N."/>
            <person name="Teshima H."/>
            <person name="Brettin T."/>
            <person name="Detter J.C."/>
            <person name="Han C."/>
            <person name="Tapia R."/>
            <person name="Land M."/>
            <person name="Hauser L."/>
            <person name="Markowitz V."/>
            <person name="Cheng J.-F."/>
            <person name="Hugenholtz P."/>
            <person name="Woyke T."/>
            <person name="Wu D."/>
            <person name="Tindall B."/>
            <person name="Pomrenke H.G."/>
            <person name="Brambilla E."/>
            <person name="Klenk H.-P."/>
            <person name="Eisen J.A."/>
        </authorList>
    </citation>
    <scope>NUCLEOTIDE SEQUENCE [LARGE SCALE GENOMIC DNA]</scope>
    <source>
        <strain>DSM 17132</strain>
    </source>
</reference>
<dbReference type="eggNOG" id="COG5646">
    <property type="taxonomic scope" value="Bacteria"/>
</dbReference>